<dbReference type="Proteomes" id="UP000202922">
    <property type="component" value="Unassembled WGS sequence"/>
</dbReference>
<keyword evidence="10" id="KW-1185">Reference proteome</keyword>
<evidence type="ECO:0000256" key="3">
    <source>
        <dbReference type="ARBA" id="ARBA00022490"/>
    </source>
</evidence>
<name>A0A238KXN5_9RHOB</name>
<dbReference type="NCBIfam" id="TIGR01026">
    <property type="entry name" value="fliI_yscN"/>
    <property type="match status" value="1"/>
</dbReference>
<dbReference type="InterPro" id="IPR040627">
    <property type="entry name" value="T3SS_ATPase_C"/>
</dbReference>
<evidence type="ECO:0000256" key="1">
    <source>
        <dbReference type="ARBA" id="ARBA00004496"/>
    </source>
</evidence>
<dbReference type="InterPro" id="IPR027417">
    <property type="entry name" value="P-loop_NTPase"/>
</dbReference>
<dbReference type="InterPro" id="IPR000194">
    <property type="entry name" value="ATPase_F1/V1/A1_a/bsu_nucl-bd"/>
</dbReference>
<evidence type="ECO:0000256" key="7">
    <source>
        <dbReference type="ARBA" id="ARBA00022967"/>
    </source>
</evidence>
<dbReference type="Pfam" id="PF00006">
    <property type="entry name" value="ATP-synt_ab"/>
    <property type="match status" value="1"/>
</dbReference>
<dbReference type="InterPro" id="IPR003593">
    <property type="entry name" value="AAA+_ATPase"/>
</dbReference>
<keyword evidence="6" id="KW-0653">Protein transport</keyword>
<keyword evidence="4" id="KW-0547">Nucleotide-binding</keyword>
<dbReference type="EC" id="3.6.3.14" evidence="9"/>
<protein>
    <submittedName>
        <fullName evidence="9">Putative ATP synthase YscN</fullName>
        <ecNumber evidence="9">3.6.3.14</ecNumber>
    </submittedName>
</protein>
<evidence type="ECO:0000256" key="5">
    <source>
        <dbReference type="ARBA" id="ARBA00022840"/>
    </source>
</evidence>
<dbReference type="SUPFAM" id="SSF52540">
    <property type="entry name" value="P-loop containing nucleoside triphosphate hydrolases"/>
    <property type="match status" value="1"/>
</dbReference>
<dbReference type="SMART" id="SM00382">
    <property type="entry name" value="AAA"/>
    <property type="match status" value="1"/>
</dbReference>
<evidence type="ECO:0000256" key="4">
    <source>
        <dbReference type="ARBA" id="ARBA00022741"/>
    </source>
</evidence>
<dbReference type="GO" id="GO:0005524">
    <property type="term" value="F:ATP binding"/>
    <property type="evidence" value="ECO:0007669"/>
    <property type="project" value="UniProtKB-KW"/>
</dbReference>
<dbReference type="GO" id="GO:0016887">
    <property type="term" value="F:ATP hydrolysis activity"/>
    <property type="evidence" value="ECO:0007669"/>
    <property type="project" value="InterPro"/>
</dbReference>
<organism evidence="9 10">
    <name type="scientific">Actibacterium lipolyticum</name>
    <dbReference type="NCBI Taxonomy" id="1524263"/>
    <lineage>
        <taxon>Bacteria</taxon>
        <taxon>Pseudomonadati</taxon>
        <taxon>Pseudomonadota</taxon>
        <taxon>Alphaproteobacteria</taxon>
        <taxon>Rhodobacterales</taxon>
        <taxon>Roseobacteraceae</taxon>
        <taxon>Actibacterium</taxon>
    </lineage>
</organism>
<dbReference type="InterPro" id="IPR005714">
    <property type="entry name" value="ATPase_T3SS_FliI/YscN"/>
</dbReference>
<dbReference type="PANTHER" id="PTHR15184">
    <property type="entry name" value="ATP SYNTHASE"/>
    <property type="match status" value="1"/>
</dbReference>
<sequence length="445" mass="46948">MPSPAITSLMAEISALSRSHVVGRVKSIQGDLVTIIGLSHAAGLGDMIELTPSNGSPIRAEVLRLTHEEITVLPDGMPEGLSIGDRAVLKGAPTIAPDDSWLGRVIDPFGAALDGRPLFRGPSNRALRAAPPAATRRRGLGSRVETGLTVFNTMLPIVRGQRVGLFAGSGVGKSTLLANLARGLQADVAVIALVGERGREVREFVDRTLGPEGMARSVVIAATSDQSAIVRRRAAWSAMAVAEYFRDQGKQVLFLTDSVTRFAEAHREIALAGGEEPSLRGFPPSTSQMIMSLAERAGPGSGTMGDITAIFSVLVAGSDMDEPVADILRGVLDGHVVLDRQIAERGRFPAIDLLRSVSRSLPDAASGDENALITGARRLLGAYERVEVMIQAGLYTAGSDPEIDAAIKVWPLLDAFLAQEEAEDTAASFANLAQCLAAAEPKNRL</sequence>
<dbReference type="PANTHER" id="PTHR15184:SF9">
    <property type="entry name" value="SPI-1 TYPE 3 SECRETION SYSTEM ATPASE"/>
    <property type="match status" value="1"/>
</dbReference>
<dbReference type="GO" id="GO:0005737">
    <property type="term" value="C:cytoplasm"/>
    <property type="evidence" value="ECO:0007669"/>
    <property type="project" value="UniProtKB-SubCell"/>
</dbReference>
<accession>A0A238KXN5</accession>
<evidence type="ECO:0000313" key="9">
    <source>
        <dbReference type="EMBL" id="SMX47448.1"/>
    </source>
</evidence>
<dbReference type="EMBL" id="FXYE01000002">
    <property type="protein sequence ID" value="SMX47448.1"/>
    <property type="molecule type" value="Genomic_DNA"/>
</dbReference>
<dbReference type="AlphaFoldDB" id="A0A238KXN5"/>
<gene>
    <name evidence="9" type="primary">yscN</name>
    <name evidence="9" type="ORF">COL8621_03440</name>
</gene>
<comment type="subcellular location">
    <subcellularLocation>
        <location evidence="1">Cytoplasm</location>
    </subcellularLocation>
</comment>
<keyword evidence="9" id="KW-0378">Hydrolase</keyword>
<keyword evidence="3" id="KW-0963">Cytoplasm</keyword>
<dbReference type="GO" id="GO:0046933">
    <property type="term" value="F:proton-transporting ATP synthase activity, rotational mechanism"/>
    <property type="evidence" value="ECO:0007669"/>
    <property type="project" value="TreeGrafter"/>
</dbReference>
<dbReference type="InterPro" id="IPR050053">
    <property type="entry name" value="ATPase_alpha/beta_chains"/>
</dbReference>
<proteinExistence type="predicted"/>
<keyword evidence="5" id="KW-0067">ATP-binding</keyword>
<dbReference type="GO" id="GO:0030254">
    <property type="term" value="P:protein secretion by the type III secretion system"/>
    <property type="evidence" value="ECO:0007669"/>
    <property type="project" value="InterPro"/>
</dbReference>
<evidence type="ECO:0000256" key="6">
    <source>
        <dbReference type="ARBA" id="ARBA00022927"/>
    </source>
</evidence>
<evidence type="ECO:0000313" key="10">
    <source>
        <dbReference type="Proteomes" id="UP000202922"/>
    </source>
</evidence>
<dbReference type="Pfam" id="PF18269">
    <property type="entry name" value="T3SS_ATPase_C"/>
    <property type="match status" value="1"/>
</dbReference>
<dbReference type="RefSeq" id="WP_093968455.1">
    <property type="nucleotide sequence ID" value="NZ_FXYE01000002.1"/>
</dbReference>
<keyword evidence="2" id="KW-0813">Transport</keyword>
<keyword evidence="7" id="KW-1278">Translocase</keyword>
<dbReference type="OrthoDB" id="9801639at2"/>
<evidence type="ECO:0000256" key="2">
    <source>
        <dbReference type="ARBA" id="ARBA00022448"/>
    </source>
</evidence>
<dbReference type="FunFam" id="3.40.50.12240:FF:000002">
    <property type="entry name" value="Flagellum-specific ATP synthase FliI"/>
    <property type="match status" value="1"/>
</dbReference>
<dbReference type="GO" id="GO:0030257">
    <property type="term" value="C:type III protein secretion system complex"/>
    <property type="evidence" value="ECO:0007669"/>
    <property type="project" value="InterPro"/>
</dbReference>
<evidence type="ECO:0000259" key="8">
    <source>
        <dbReference type="SMART" id="SM00382"/>
    </source>
</evidence>
<feature type="domain" description="AAA+ ATPase" evidence="8">
    <location>
        <begin position="159"/>
        <end position="343"/>
    </location>
</feature>
<reference evidence="10" key="1">
    <citation type="submission" date="2017-05" db="EMBL/GenBank/DDBJ databases">
        <authorList>
            <person name="Rodrigo-Torres L."/>
            <person name="Arahal R. D."/>
            <person name="Lucena T."/>
        </authorList>
    </citation>
    <scope>NUCLEOTIDE SEQUENCE [LARGE SCALE GENOMIC DNA]</scope>
    <source>
        <strain evidence="10">CECT 8621</strain>
    </source>
</reference>
<dbReference type="Gene3D" id="3.40.50.12240">
    <property type="match status" value="1"/>
</dbReference>